<dbReference type="Gene3D" id="3.30.70.560">
    <property type="entry name" value="7,8-Dihydro-6-hydroxymethylpterin-pyrophosphokinase HPPK"/>
    <property type="match status" value="1"/>
</dbReference>
<keyword evidence="9" id="KW-0289">Folate biosynthesis</keyword>
<dbReference type="PANTHER" id="PTHR43071">
    <property type="entry name" value="2-AMINO-4-HYDROXY-6-HYDROXYMETHYLDIHYDROPTERIDINE PYROPHOSPHOKINASE"/>
    <property type="match status" value="1"/>
</dbReference>
<feature type="domain" description="7,8-dihydro-6-hydroxymethylpterin-pyrophosphokinase" evidence="13">
    <location>
        <begin position="89"/>
        <end position="100"/>
    </location>
</feature>
<dbReference type="Pfam" id="PF01288">
    <property type="entry name" value="HPPK"/>
    <property type="match status" value="1"/>
</dbReference>
<dbReference type="EC" id="2.7.6.3" evidence="3"/>
<keyword evidence="7" id="KW-0418">Kinase</keyword>
<evidence type="ECO:0000256" key="10">
    <source>
        <dbReference type="ARBA" id="ARBA00029409"/>
    </source>
</evidence>
<comment type="caution">
    <text evidence="14">The sequence shown here is derived from an EMBL/GenBank/DDBJ whole genome shotgun (WGS) entry which is preliminary data.</text>
</comment>
<evidence type="ECO:0000256" key="6">
    <source>
        <dbReference type="ARBA" id="ARBA00022741"/>
    </source>
</evidence>
<comment type="similarity">
    <text evidence="2">Belongs to the HPPK family.</text>
</comment>
<sequence length="175" mass="18488">MSQVAYIGLGANLGDAAATVTAAAEALVALPATRLLGRSSLYRSAPVGYLDQPDFINAVAAVETELDAAALLDGLFEIEAAFGRQRTFRNAPRTLDLDLLLFGRERIGRPELTVPHPRLAERGFVLLPLAELAPDLLIEGLGPLAELLAACPGELPQRLSQSVPSSAAMPDVARH</sequence>
<evidence type="ECO:0000313" key="15">
    <source>
        <dbReference type="Proteomes" id="UP001595791"/>
    </source>
</evidence>
<comment type="function">
    <text evidence="10">Catalyzes the transfer of pyrophosphate from adenosine triphosphate (ATP) to 6-hydroxymethyl-7,8-dihydropterin, an enzymatic step in folate biosynthesis pathway.</text>
</comment>
<comment type="pathway">
    <text evidence="1">Cofactor biosynthesis; tetrahydrofolate biosynthesis; 2-amino-4-hydroxy-6-hydroxymethyl-7,8-dihydropteridine diphosphate from 7,8-dihydroneopterin triphosphate: step 4/4.</text>
</comment>
<organism evidence="14 15">
    <name type="scientific">Chitinimonas lacunae</name>
    <dbReference type="NCBI Taxonomy" id="1963018"/>
    <lineage>
        <taxon>Bacteria</taxon>
        <taxon>Pseudomonadati</taxon>
        <taxon>Pseudomonadota</taxon>
        <taxon>Betaproteobacteria</taxon>
        <taxon>Neisseriales</taxon>
        <taxon>Chitinibacteraceae</taxon>
        <taxon>Chitinimonas</taxon>
    </lineage>
</organism>
<dbReference type="GO" id="GO:0003848">
    <property type="term" value="F:2-amino-4-hydroxy-6-hydroxymethyldihydropteridine diphosphokinase activity"/>
    <property type="evidence" value="ECO:0007669"/>
    <property type="project" value="UniProtKB-EC"/>
</dbReference>
<evidence type="ECO:0000256" key="7">
    <source>
        <dbReference type="ARBA" id="ARBA00022777"/>
    </source>
</evidence>
<evidence type="ECO:0000256" key="8">
    <source>
        <dbReference type="ARBA" id="ARBA00022840"/>
    </source>
</evidence>
<evidence type="ECO:0000256" key="11">
    <source>
        <dbReference type="ARBA" id="ARBA00029766"/>
    </source>
</evidence>
<evidence type="ECO:0000256" key="3">
    <source>
        <dbReference type="ARBA" id="ARBA00013253"/>
    </source>
</evidence>
<keyword evidence="8" id="KW-0067">ATP-binding</keyword>
<dbReference type="CDD" id="cd00483">
    <property type="entry name" value="HPPK"/>
    <property type="match status" value="1"/>
</dbReference>
<protein>
    <recommendedName>
        <fullName evidence="4">2-amino-4-hydroxy-6-hydroxymethyldihydropteridine pyrophosphokinase</fullName>
        <ecNumber evidence="3">2.7.6.3</ecNumber>
    </recommendedName>
    <alternativeName>
        <fullName evidence="11">6-hydroxymethyl-7,8-dihydropterin pyrophosphokinase</fullName>
    </alternativeName>
    <alternativeName>
        <fullName evidence="12">7,8-dihydro-6-hydroxymethylpterin-pyrophosphokinase</fullName>
    </alternativeName>
</protein>
<evidence type="ECO:0000256" key="4">
    <source>
        <dbReference type="ARBA" id="ARBA00016218"/>
    </source>
</evidence>
<name>A0ABV8MRZ0_9NEIS</name>
<keyword evidence="5 14" id="KW-0808">Transferase</keyword>
<evidence type="ECO:0000259" key="13">
    <source>
        <dbReference type="PROSITE" id="PS00794"/>
    </source>
</evidence>
<reference evidence="15" key="1">
    <citation type="journal article" date="2019" name="Int. J. Syst. Evol. Microbiol.">
        <title>The Global Catalogue of Microorganisms (GCM) 10K type strain sequencing project: providing services to taxonomists for standard genome sequencing and annotation.</title>
        <authorList>
            <consortium name="The Broad Institute Genomics Platform"/>
            <consortium name="The Broad Institute Genome Sequencing Center for Infectious Disease"/>
            <person name="Wu L."/>
            <person name="Ma J."/>
        </authorList>
    </citation>
    <scope>NUCLEOTIDE SEQUENCE [LARGE SCALE GENOMIC DNA]</scope>
    <source>
        <strain evidence="15">LMG 29894</strain>
    </source>
</reference>
<evidence type="ECO:0000256" key="2">
    <source>
        <dbReference type="ARBA" id="ARBA00005810"/>
    </source>
</evidence>
<evidence type="ECO:0000256" key="1">
    <source>
        <dbReference type="ARBA" id="ARBA00005051"/>
    </source>
</evidence>
<accession>A0ABV8MRZ0</accession>
<proteinExistence type="inferred from homology"/>
<dbReference type="InterPro" id="IPR035907">
    <property type="entry name" value="Hppk_sf"/>
</dbReference>
<dbReference type="RefSeq" id="WP_378166467.1">
    <property type="nucleotide sequence ID" value="NZ_JBHSBU010000001.1"/>
</dbReference>
<dbReference type="NCBIfam" id="TIGR01498">
    <property type="entry name" value="folK"/>
    <property type="match status" value="1"/>
</dbReference>
<dbReference type="PROSITE" id="PS00794">
    <property type="entry name" value="HPPK"/>
    <property type="match status" value="1"/>
</dbReference>
<dbReference type="PANTHER" id="PTHR43071:SF1">
    <property type="entry name" value="2-AMINO-4-HYDROXY-6-HYDROXYMETHYLDIHYDROPTERIDINE PYROPHOSPHOKINASE"/>
    <property type="match status" value="1"/>
</dbReference>
<dbReference type="InterPro" id="IPR000550">
    <property type="entry name" value="Hppk"/>
</dbReference>
<evidence type="ECO:0000256" key="12">
    <source>
        <dbReference type="ARBA" id="ARBA00033413"/>
    </source>
</evidence>
<evidence type="ECO:0000256" key="9">
    <source>
        <dbReference type="ARBA" id="ARBA00022909"/>
    </source>
</evidence>
<evidence type="ECO:0000313" key="14">
    <source>
        <dbReference type="EMBL" id="MFC4161012.1"/>
    </source>
</evidence>
<gene>
    <name evidence="14" type="primary">folK</name>
    <name evidence="14" type="ORF">ACFOW7_16880</name>
</gene>
<keyword evidence="15" id="KW-1185">Reference proteome</keyword>
<dbReference type="SUPFAM" id="SSF55083">
    <property type="entry name" value="6-hydroxymethyl-7,8-dihydropterin pyrophosphokinase, HPPK"/>
    <property type="match status" value="1"/>
</dbReference>
<keyword evidence="6" id="KW-0547">Nucleotide-binding</keyword>
<dbReference type="Proteomes" id="UP001595791">
    <property type="component" value="Unassembled WGS sequence"/>
</dbReference>
<evidence type="ECO:0000256" key="5">
    <source>
        <dbReference type="ARBA" id="ARBA00022679"/>
    </source>
</evidence>
<dbReference type="EMBL" id="JBHSBU010000001">
    <property type="protein sequence ID" value="MFC4161012.1"/>
    <property type="molecule type" value="Genomic_DNA"/>
</dbReference>